<dbReference type="InterPro" id="IPR020103">
    <property type="entry name" value="PsdUridine_synth_cat_dom_sf"/>
</dbReference>
<dbReference type="Proteomes" id="UP001055125">
    <property type="component" value="Unassembled WGS sequence"/>
</dbReference>
<protein>
    <recommendedName>
        <fullName evidence="5">Pseudouridine synthase</fullName>
        <ecNumber evidence="5">5.4.99.-</ecNumber>
    </recommendedName>
</protein>
<dbReference type="Gene3D" id="3.10.290.10">
    <property type="entry name" value="RNA-binding S4 domain"/>
    <property type="match status" value="1"/>
</dbReference>
<comment type="caution">
    <text evidence="7">The sequence shown here is derived from an EMBL/GenBank/DDBJ whole genome shotgun (WGS) entry which is preliminary data.</text>
</comment>
<evidence type="ECO:0000256" key="5">
    <source>
        <dbReference type="RuleBase" id="RU362028"/>
    </source>
</evidence>
<dbReference type="CDD" id="cd00165">
    <property type="entry name" value="S4"/>
    <property type="match status" value="1"/>
</dbReference>
<evidence type="ECO:0000256" key="1">
    <source>
        <dbReference type="ARBA" id="ARBA00010876"/>
    </source>
</evidence>
<gene>
    <name evidence="7" type="primary">rluD</name>
    <name evidence="7" type="ORF">OCOJLMKI_3445</name>
</gene>
<evidence type="ECO:0000256" key="4">
    <source>
        <dbReference type="PROSITE-ProRule" id="PRU00182"/>
    </source>
</evidence>
<dbReference type="InterPro" id="IPR002942">
    <property type="entry name" value="S4_RNA-bd"/>
</dbReference>
<dbReference type="InterPro" id="IPR006225">
    <property type="entry name" value="PsdUridine_synth_RluC/D"/>
</dbReference>
<dbReference type="SUPFAM" id="SSF55120">
    <property type="entry name" value="Pseudouridine synthase"/>
    <property type="match status" value="1"/>
</dbReference>
<evidence type="ECO:0000313" key="7">
    <source>
        <dbReference type="EMBL" id="GJD96225.1"/>
    </source>
</evidence>
<dbReference type="Gene3D" id="3.30.2350.10">
    <property type="entry name" value="Pseudouridine synthase"/>
    <property type="match status" value="1"/>
</dbReference>
<keyword evidence="2 5" id="KW-0413">Isomerase</keyword>
<comment type="similarity">
    <text evidence="1 5">Belongs to the pseudouridine synthase RluA family.</text>
</comment>
<organism evidence="7 8">
    <name type="scientific">Methylobacterium iners</name>
    <dbReference type="NCBI Taxonomy" id="418707"/>
    <lineage>
        <taxon>Bacteria</taxon>
        <taxon>Pseudomonadati</taxon>
        <taxon>Pseudomonadota</taxon>
        <taxon>Alphaproteobacteria</taxon>
        <taxon>Hyphomicrobiales</taxon>
        <taxon>Methylobacteriaceae</taxon>
        <taxon>Methylobacterium</taxon>
    </lineage>
</organism>
<dbReference type="RefSeq" id="WP_238245330.1">
    <property type="nucleotide sequence ID" value="NZ_BPQP01000056.1"/>
</dbReference>
<reference evidence="7" key="1">
    <citation type="journal article" date="2021" name="Front. Microbiol.">
        <title>Comprehensive Comparative Genomics and Phenotyping of Methylobacterium Species.</title>
        <authorList>
            <person name="Alessa O."/>
            <person name="Ogura Y."/>
            <person name="Fujitani Y."/>
            <person name="Takami H."/>
            <person name="Hayashi T."/>
            <person name="Sahin N."/>
            <person name="Tani A."/>
        </authorList>
    </citation>
    <scope>NUCLEOTIDE SEQUENCE</scope>
    <source>
        <strain evidence="7">DSM 19015</strain>
    </source>
</reference>
<proteinExistence type="inferred from homology"/>
<dbReference type="PROSITE" id="PS01129">
    <property type="entry name" value="PSI_RLU"/>
    <property type="match status" value="1"/>
</dbReference>
<evidence type="ECO:0000259" key="6">
    <source>
        <dbReference type="SMART" id="SM00363"/>
    </source>
</evidence>
<dbReference type="SUPFAM" id="SSF55174">
    <property type="entry name" value="Alpha-L RNA-binding motif"/>
    <property type="match status" value="1"/>
</dbReference>
<name>A0ABQ4S3F4_9HYPH</name>
<comment type="function">
    <text evidence="5">Responsible for synthesis of pseudouridine from uracil.</text>
</comment>
<dbReference type="InterPro" id="IPR050188">
    <property type="entry name" value="RluA_PseudoU_synthase"/>
</dbReference>
<dbReference type="InterPro" id="IPR036986">
    <property type="entry name" value="S4_RNA-bd_sf"/>
</dbReference>
<reference evidence="7" key="2">
    <citation type="submission" date="2021-08" db="EMBL/GenBank/DDBJ databases">
        <authorList>
            <person name="Tani A."/>
            <person name="Ola A."/>
            <person name="Ogura Y."/>
            <person name="Katsura K."/>
            <person name="Hayashi T."/>
        </authorList>
    </citation>
    <scope>NUCLEOTIDE SEQUENCE</scope>
    <source>
        <strain evidence="7">DSM 19015</strain>
    </source>
</reference>
<comment type="catalytic activity">
    <reaction evidence="5">
        <text>a uridine in RNA = a pseudouridine in RNA</text>
        <dbReference type="Rhea" id="RHEA:48348"/>
        <dbReference type="Rhea" id="RHEA-COMP:12068"/>
        <dbReference type="Rhea" id="RHEA-COMP:12069"/>
        <dbReference type="ChEBI" id="CHEBI:65314"/>
        <dbReference type="ChEBI" id="CHEBI:65315"/>
    </reaction>
</comment>
<dbReference type="PROSITE" id="PS50889">
    <property type="entry name" value="S4"/>
    <property type="match status" value="1"/>
</dbReference>
<dbReference type="InterPro" id="IPR006145">
    <property type="entry name" value="PsdUridine_synth_RsuA/RluA"/>
</dbReference>
<dbReference type="InterPro" id="IPR006224">
    <property type="entry name" value="PsdUridine_synth_RluA-like_CS"/>
</dbReference>
<evidence type="ECO:0000313" key="8">
    <source>
        <dbReference type="Proteomes" id="UP001055125"/>
    </source>
</evidence>
<dbReference type="Pfam" id="PF01479">
    <property type="entry name" value="S4"/>
    <property type="match status" value="1"/>
</dbReference>
<dbReference type="NCBIfam" id="TIGR00005">
    <property type="entry name" value="rluA_subfam"/>
    <property type="match status" value="1"/>
</dbReference>
<comment type="catalytic activity">
    <reaction evidence="3">
        <text>uridine(1911/1915/1917) in 23S rRNA = pseudouridine(1911/1915/1917) in 23S rRNA</text>
        <dbReference type="Rhea" id="RHEA:42524"/>
        <dbReference type="Rhea" id="RHEA-COMP:10097"/>
        <dbReference type="Rhea" id="RHEA-COMP:10098"/>
        <dbReference type="ChEBI" id="CHEBI:65314"/>
        <dbReference type="ChEBI" id="CHEBI:65315"/>
        <dbReference type="EC" id="5.4.99.23"/>
    </reaction>
</comment>
<keyword evidence="4" id="KW-0694">RNA-binding</keyword>
<dbReference type="Pfam" id="PF00849">
    <property type="entry name" value="PseudoU_synth_2"/>
    <property type="match status" value="1"/>
</dbReference>
<evidence type="ECO:0000256" key="3">
    <source>
        <dbReference type="ARBA" id="ARBA00036882"/>
    </source>
</evidence>
<dbReference type="PANTHER" id="PTHR21600:SF44">
    <property type="entry name" value="RIBOSOMAL LARGE SUBUNIT PSEUDOURIDINE SYNTHASE D"/>
    <property type="match status" value="1"/>
</dbReference>
<dbReference type="EMBL" id="BPQP01000056">
    <property type="protein sequence ID" value="GJD96225.1"/>
    <property type="molecule type" value="Genomic_DNA"/>
</dbReference>
<keyword evidence="8" id="KW-1185">Reference proteome</keyword>
<sequence>MSEPEHRRVALGPEALVERLDRALARALPDISRSRLQDLVRAGHVRRDGSETRDPALKVGPGHVLDLRMPEPVAAEPEAESLGLVIAYEDDDLIVIDKPAGLVVHPAPGHEAGTLVNGLIAHCGASLSGIGGVRRPGIVHRLDKDTSGLLVVAKNDRAHQGLTAQFADHGRTGPLERAYLALTWGIPEPRAGTIDANLARSQRNWEKIAVVREGEGRRAITHYRVEASPDREGLVALVRCRLETGRTHQIRVHLAHRGHPLLGDAVYGGAFKTKAARLGEDARAALHALGRQALHATLLGFAHPRTGETLRFESPLPPDMVALVAALESRA</sequence>
<accession>A0ABQ4S3F4</accession>
<dbReference type="SMART" id="SM00363">
    <property type="entry name" value="S4"/>
    <property type="match status" value="1"/>
</dbReference>
<dbReference type="CDD" id="cd02869">
    <property type="entry name" value="PseudoU_synth_RluA_like"/>
    <property type="match status" value="1"/>
</dbReference>
<dbReference type="EC" id="5.4.99.-" evidence="5"/>
<evidence type="ECO:0000256" key="2">
    <source>
        <dbReference type="ARBA" id="ARBA00023235"/>
    </source>
</evidence>
<dbReference type="PANTHER" id="PTHR21600">
    <property type="entry name" value="MITOCHONDRIAL RNA PSEUDOURIDINE SYNTHASE"/>
    <property type="match status" value="1"/>
</dbReference>
<feature type="domain" description="RNA-binding S4" evidence="6">
    <location>
        <begin position="18"/>
        <end position="78"/>
    </location>
</feature>